<feature type="domain" description="AMP-dependent synthetase/ligase" evidence="3">
    <location>
        <begin position="40"/>
        <end position="417"/>
    </location>
</feature>
<dbReference type="Pfam" id="PF00501">
    <property type="entry name" value="AMP-binding"/>
    <property type="match status" value="1"/>
</dbReference>
<dbReference type="OrthoDB" id="1898221at2759"/>
<reference evidence="5" key="1">
    <citation type="journal article" date="2020" name="Stud. Mycol.">
        <title>101 Dothideomycetes genomes: a test case for predicting lifestyles and emergence of pathogens.</title>
        <authorList>
            <person name="Haridas S."/>
            <person name="Albert R."/>
            <person name="Binder M."/>
            <person name="Bloem J."/>
            <person name="Labutti K."/>
            <person name="Salamov A."/>
            <person name="Andreopoulos B."/>
            <person name="Baker S."/>
            <person name="Barry K."/>
            <person name="Bills G."/>
            <person name="Bluhm B."/>
            <person name="Cannon C."/>
            <person name="Castanera R."/>
            <person name="Culley D."/>
            <person name="Daum C."/>
            <person name="Ezra D."/>
            <person name="Gonzalez J."/>
            <person name="Henrissat B."/>
            <person name="Kuo A."/>
            <person name="Liang C."/>
            <person name="Lipzen A."/>
            <person name="Lutzoni F."/>
            <person name="Magnuson J."/>
            <person name="Mondo S."/>
            <person name="Nolan M."/>
            <person name="Ohm R."/>
            <person name="Pangilinan J."/>
            <person name="Park H.-J."/>
            <person name="Ramirez L."/>
            <person name="Alfaro M."/>
            <person name="Sun H."/>
            <person name="Tritt A."/>
            <person name="Yoshinaga Y."/>
            <person name="Zwiers L.-H."/>
            <person name="Turgeon B."/>
            <person name="Goodwin S."/>
            <person name="Spatafora J."/>
            <person name="Crous P."/>
            <person name="Grigoriev I."/>
        </authorList>
    </citation>
    <scope>NUCLEOTIDE SEQUENCE</scope>
    <source>
        <strain evidence="5">ATCC 36951</strain>
    </source>
</reference>
<feature type="domain" description="AMP-binding enzyme C-terminal" evidence="4">
    <location>
        <begin position="466"/>
        <end position="543"/>
    </location>
</feature>
<dbReference type="PANTHER" id="PTHR24096:SF149">
    <property type="entry name" value="AMP-BINDING DOMAIN-CONTAINING PROTEIN-RELATED"/>
    <property type="match status" value="1"/>
</dbReference>
<proteinExistence type="inferred from homology"/>
<dbReference type="InterPro" id="IPR042099">
    <property type="entry name" value="ANL_N_sf"/>
</dbReference>
<dbReference type="GeneID" id="54559866"/>
<dbReference type="PANTHER" id="PTHR24096">
    <property type="entry name" value="LONG-CHAIN-FATTY-ACID--COA LIGASE"/>
    <property type="match status" value="1"/>
</dbReference>
<evidence type="ECO:0008006" key="7">
    <source>
        <dbReference type="Google" id="ProtNLM"/>
    </source>
</evidence>
<dbReference type="RefSeq" id="XP_033667852.1">
    <property type="nucleotide sequence ID" value="XM_033806594.1"/>
</dbReference>
<dbReference type="InterPro" id="IPR000873">
    <property type="entry name" value="AMP-dep_synth/lig_dom"/>
</dbReference>
<evidence type="ECO:0000256" key="2">
    <source>
        <dbReference type="ARBA" id="ARBA00022598"/>
    </source>
</evidence>
<dbReference type="Gene3D" id="3.30.300.30">
    <property type="match status" value="1"/>
</dbReference>
<evidence type="ECO:0000259" key="4">
    <source>
        <dbReference type="Pfam" id="PF13193"/>
    </source>
</evidence>
<protein>
    <recommendedName>
        <fullName evidence="7">AMP-dependent synthetase/ligase domain-containing protein</fullName>
    </recommendedName>
</protein>
<dbReference type="AlphaFoldDB" id="A0A6A6CK31"/>
<dbReference type="GO" id="GO:0019748">
    <property type="term" value="P:secondary metabolic process"/>
    <property type="evidence" value="ECO:0007669"/>
    <property type="project" value="TreeGrafter"/>
</dbReference>
<evidence type="ECO:0000256" key="1">
    <source>
        <dbReference type="ARBA" id="ARBA00006432"/>
    </source>
</evidence>
<dbReference type="InterPro" id="IPR020845">
    <property type="entry name" value="AMP-binding_CS"/>
</dbReference>
<sequence length="563" mass="61954">MKVYGSHHKDLDVPQLDVLTLLFESDWCAAEESTKLHVEAANPRNSITKAESRDVVRRTAHTLRTKYGIGASQAGSDVVVCISAGNPFIPVLFYSIVAAGGVYSGASTAFTVNELVTQVKDADARLLICSHDYEQPAIETARKCGIPLSRVLVIDAFRPHDWNLISAADRSRVLDLADGLMLEWTRLTDQEALQATTTCLMYSSGTTGLPKGVMISQWNLTAANVCGMHITKKFRDQRERGGNPFRFSTIAHLPMAHIGGITWSSLNPFYLGGTVYWVEKYDFDTFIEYHKQFRLTCQWSVPPIWHAIANSPKVSDHFDSLDIAVSGAAPLGPELAKAAARKLGCGKIATISQFWGATETTGSITGVDWDVLDQTDSTGAPIPNVKLRFIDENMKDVEPGQPGEVLVSGPIVCQGYHNRPIATRDSFLDGFYRTGDVGIWKDGYVHIIDRLKELIKYKGLQVAPAELEAFLTTHPKIQDAAVIGVEDNVQATEVPRAFIVCKPGAEMQADEVVEYVRANLSNHKRLRGGVVFLDAIPKSASGKILRKELRQQSVTKERRASKL</sequence>
<gene>
    <name evidence="5" type="ORF">M409DRAFT_23008</name>
</gene>
<evidence type="ECO:0000313" key="5">
    <source>
        <dbReference type="EMBL" id="KAF2166963.1"/>
    </source>
</evidence>
<evidence type="ECO:0000313" key="6">
    <source>
        <dbReference type="Proteomes" id="UP000799537"/>
    </source>
</evidence>
<organism evidence="5 6">
    <name type="scientific">Zasmidium cellare ATCC 36951</name>
    <dbReference type="NCBI Taxonomy" id="1080233"/>
    <lineage>
        <taxon>Eukaryota</taxon>
        <taxon>Fungi</taxon>
        <taxon>Dikarya</taxon>
        <taxon>Ascomycota</taxon>
        <taxon>Pezizomycotina</taxon>
        <taxon>Dothideomycetes</taxon>
        <taxon>Dothideomycetidae</taxon>
        <taxon>Mycosphaerellales</taxon>
        <taxon>Mycosphaerellaceae</taxon>
        <taxon>Zasmidium</taxon>
    </lineage>
</organism>
<accession>A0A6A6CK31</accession>
<evidence type="ECO:0000259" key="3">
    <source>
        <dbReference type="Pfam" id="PF00501"/>
    </source>
</evidence>
<dbReference type="Pfam" id="PF13193">
    <property type="entry name" value="AMP-binding_C"/>
    <property type="match status" value="1"/>
</dbReference>
<dbReference type="SUPFAM" id="SSF56801">
    <property type="entry name" value="Acetyl-CoA synthetase-like"/>
    <property type="match status" value="1"/>
</dbReference>
<keyword evidence="6" id="KW-1185">Reference proteome</keyword>
<dbReference type="Gene3D" id="3.40.50.12780">
    <property type="entry name" value="N-terminal domain of ligase-like"/>
    <property type="match status" value="1"/>
</dbReference>
<dbReference type="PROSITE" id="PS00455">
    <property type="entry name" value="AMP_BINDING"/>
    <property type="match status" value="1"/>
</dbReference>
<dbReference type="FunFam" id="3.30.300.30:FF:000007">
    <property type="entry name" value="4-coumarate--CoA ligase 2"/>
    <property type="match status" value="1"/>
</dbReference>
<dbReference type="Proteomes" id="UP000799537">
    <property type="component" value="Unassembled WGS sequence"/>
</dbReference>
<name>A0A6A6CK31_ZASCE</name>
<dbReference type="EMBL" id="ML993595">
    <property type="protein sequence ID" value="KAF2166963.1"/>
    <property type="molecule type" value="Genomic_DNA"/>
</dbReference>
<keyword evidence="2" id="KW-0436">Ligase</keyword>
<comment type="similarity">
    <text evidence="1">Belongs to the ATP-dependent AMP-binding enzyme family.</text>
</comment>
<dbReference type="GO" id="GO:0016405">
    <property type="term" value="F:CoA-ligase activity"/>
    <property type="evidence" value="ECO:0007669"/>
    <property type="project" value="TreeGrafter"/>
</dbReference>
<dbReference type="InterPro" id="IPR045851">
    <property type="entry name" value="AMP-bd_C_sf"/>
</dbReference>
<dbReference type="InterPro" id="IPR025110">
    <property type="entry name" value="AMP-bd_C"/>
</dbReference>